<feature type="transmembrane region" description="Helical" evidence="6">
    <location>
        <begin position="12"/>
        <end position="33"/>
    </location>
</feature>
<feature type="transmembrane region" description="Helical" evidence="6">
    <location>
        <begin position="775"/>
        <end position="794"/>
    </location>
</feature>
<feature type="transmembrane region" description="Helical" evidence="6">
    <location>
        <begin position="751"/>
        <end position="769"/>
    </location>
</feature>
<gene>
    <name evidence="8" type="ORF">COHA_003573</name>
</gene>
<dbReference type="InterPro" id="IPR049453">
    <property type="entry name" value="Memb_transporter_dom"/>
</dbReference>
<dbReference type="AlphaFoldDB" id="A0AAD5H7W1"/>
<feature type="region of interest" description="Disordered" evidence="5">
    <location>
        <begin position="257"/>
        <end position="297"/>
    </location>
</feature>
<sequence length="808" mass="85090">MLVSTLFITVSGLRFMLACTVSIFASIALMLLAPDRSAGGRIFAAAAFCGNICCGMVLGGALVSLAFLARGSGQEPFLSLLPKSLQRIGSFPQQQITELQDAMSQAAASNVVGRLPPELQDLLKRLADWGINELRSLLPAYGGAFWALLIILATIVLVPLALGRSRASGMGVLLTMMPTLLMGVIMSFGWMTQIFTLPQYWSELVLGFIYAILASALCSLAAGCLVYVRSSHDEVRAAAAALLQEAGSKVSKLSSSLLDPSGAVEGKPSAQPDSNPKDTPAETGAPAEADAPQPTDVFGERDVLRLEARLKWALEPDSPEAAAARAEAEAHPPEVYALAQQEAARFERSLGLASVEPPWPGLCSQPGANLDDYHVLHREIVLLSGAVFALKAACGAGQLADMAAGTGMEAQYLADLRTALARGLGLAAATCAGAAGALAHMPAFGPCYGPDLPWRPVDAATWAAHRDELARVTRLLVDLYRSAVQVDGLDFALSVDSRKGRALLFTIPTVIQTMYHAQGVEAAVAAALWVPTSPSQPAQPAGRAAPSAGSEGSTPKDPAAVDVECGKQDLEAAAAANGASGGAGATPAALSSAAARAAPGAQPKRSRLGPYLKNAVTLLALASSLAAWATYVKCVAQALSRLPAALSSRAAFMQAVRRPHNQFAFRYWFGLSLAMVAMIIFTWKAPKNFDIFNEANLFFNWQPMYFWMAVCIVIQPSVEGSVSRGVMRVVGVFVGAMLGLAAGANGRLLNNSYYISGMVVLFTFFFSLPGPIADFRYTLCMVSYTAIAVMVSCLRSTALRRWNAGLPT</sequence>
<evidence type="ECO:0000313" key="8">
    <source>
        <dbReference type="EMBL" id="KAI7842827.1"/>
    </source>
</evidence>
<organism evidence="8 9">
    <name type="scientific">Chlorella ohadii</name>
    <dbReference type="NCBI Taxonomy" id="2649997"/>
    <lineage>
        <taxon>Eukaryota</taxon>
        <taxon>Viridiplantae</taxon>
        <taxon>Chlorophyta</taxon>
        <taxon>core chlorophytes</taxon>
        <taxon>Trebouxiophyceae</taxon>
        <taxon>Chlorellales</taxon>
        <taxon>Chlorellaceae</taxon>
        <taxon>Chlorella clade</taxon>
        <taxon>Chlorella</taxon>
    </lineage>
</organism>
<keyword evidence="9" id="KW-1185">Reference proteome</keyword>
<evidence type="ECO:0000313" key="9">
    <source>
        <dbReference type="Proteomes" id="UP001205105"/>
    </source>
</evidence>
<dbReference type="Proteomes" id="UP001205105">
    <property type="component" value="Unassembled WGS sequence"/>
</dbReference>
<reference evidence="8" key="1">
    <citation type="submission" date="2020-11" db="EMBL/GenBank/DDBJ databases">
        <title>Chlorella ohadii genome sequencing and assembly.</title>
        <authorList>
            <person name="Murik O."/>
            <person name="Treves H."/>
            <person name="Kedem I."/>
            <person name="Shotland Y."/>
            <person name="Kaplan A."/>
        </authorList>
    </citation>
    <scope>NUCLEOTIDE SEQUENCE</scope>
    <source>
        <strain evidence="8">1</strain>
    </source>
</reference>
<feature type="transmembrane region" description="Helical" evidence="6">
    <location>
        <begin position="144"/>
        <end position="163"/>
    </location>
</feature>
<name>A0AAD5H7W1_9CHLO</name>
<feature type="transmembrane region" description="Helical" evidence="6">
    <location>
        <begin position="45"/>
        <end position="69"/>
    </location>
</feature>
<keyword evidence="2 6" id="KW-0812">Transmembrane</keyword>
<comment type="caution">
    <text evidence="8">The sequence shown here is derived from an EMBL/GenBank/DDBJ whole genome shotgun (WGS) entry which is preliminary data.</text>
</comment>
<evidence type="ECO:0000256" key="5">
    <source>
        <dbReference type="SAM" id="MobiDB-lite"/>
    </source>
</evidence>
<feature type="transmembrane region" description="Helical" evidence="6">
    <location>
        <begin position="727"/>
        <end position="744"/>
    </location>
</feature>
<evidence type="ECO:0000256" key="4">
    <source>
        <dbReference type="ARBA" id="ARBA00023136"/>
    </source>
</evidence>
<evidence type="ECO:0000259" key="7">
    <source>
        <dbReference type="Pfam" id="PF13515"/>
    </source>
</evidence>
<feature type="domain" description="Integral membrane bound transporter" evidence="7">
    <location>
        <begin position="697"/>
        <end position="793"/>
    </location>
</feature>
<feature type="transmembrane region" description="Helical" evidence="6">
    <location>
        <begin position="170"/>
        <end position="192"/>
    </location>
</feature>
<feature type="region of interest" description="Disordered" evidence="5">
    <location>
        <begin position="535"/>
        <end position="560"/>
    </location>
</feature>
<dbReference type="GO" id="GO:0016020">
    <property type="term" value="C:membrane"/>
    <property type="evidence" value="ECO:0007669"/>
    <property type="project" value="UniProtKB-SubCell"/>
</dbReference>
<protein>
    <recommendedName>
        <fullName evidence="7">Integral membrane bound transporter domain-containing protein</fullName>
    </recommendedName>
</protein>
<keyword evidence="4 6" id="KW-0472">Membrane</keyword>
<feature type="transmembrane region" description="Helical" evidence="6">
    <location>
        <begin position="204"/>
        <end position="228"/>
    </location>
</feature>
<feature type="transmembrane region" description="Helical" evidence="6">
    <location>
        <begin position="665"/>
        <end position="683"/>
    </location>
</feature>
<accession>A0AAD5H7W1</accession>
<evidence type="ECO:0000256" key="1">
    <source>
        <dbReference type="ARBA" id="ARBA00004141"/>
    </source>
</evidence>
<comment type="subcellular location">
    <subcellularLocation>
        <location evidence="1">Membrane</location>
        <topology evidence="1">Multi-pass membrane protein</topology>
    </subcellularLocation>
</comment>
<proteinExistence type="predicted"/>
<evidence type="ECO:0000256" key="2">
    <source>
        <dbReference type="ARBA" id="ARBA00022692"/>
    </source>
</evidence>
<evidence type="ECO:0000256" key="3">
    <source>
        <dbReference type="ARBA" id="ARBA00022989"/>
    </source>
</evidence>
<dbReference type="Pfam" id="PF13515">
    <property type="entry name" value="FUSC_2"/>
    <property type="match status" value="1"/>
</dbReference>
<keyword evidence="3 6" id="KW-1133">Transmembrane helix</keyword>
<dbReference type="EMBL" id="JADXDR010000048">
    <property type="protein sequence ID" value="KAI7842827.1"/>
    <property type="molecule type" value="Genomic_DNA"/>
</dbReference>
<evidence type="ECO:0000256" key="6">
    <source>
        <dbReference type="SAM" id="Phobius"/>
    </source>
</evidence>